<dbReference type="RefSeq" id="WP_038284294.1">
    <property type="nucleotide sequence ID" value="NZ_JPME01000036.1"/>
</dbReference>
<evidence type="ECO:0000256" key="2">
    <source>
        <dbReference type="ARBA" id="ARBA00022723"/>
    </source>
</evidence>
<feature type="domain" description="Fumarylacetoacetase-like C-terminal" evidence="3">
    <location>
        <begin position="87"/>
        <end position="299"/>
    </location>
</feature>
<dbReference type="GO" id="GO:0019752">
    <property type="term" value="P:carboxylic acid metabolic process"/>
    <property type="evidence" value="ECO:0007669"/>
    <property type="project" value="UniProtKB-ARBA"/>
</dbReference>
<organism evidence="4 5">
    <name type="scientific">Lacrimispora celerecrescens</name>
    <dbReference type="NCBI Taxonomy" id="29354"/>
    <lineage>
        <taxon>Bacteria</taxon>
        <taxon>Bacillati</taxon>
        <taxon>Bacillota</taxon>
        <taxon>Clostridia</taxon>
        <taxon>Lachnospirales</taxon>
        <taxon>Lachnospiraceae</taxon>
        <taxon>Lacrimispora</taxon>
    </lineage>
</organism>
<dbReference type="Gene3D" id="3.90.850.10">
    <property type="entry name" value="Fumarylacetoacetase-like, C-terminal domain"/>
    <property type="match status" value="1"/>
</dbReference>
<dbReference type="PANTHER" id="PTHR11820">
    <property type="entry name" value="ACYLPYRUVASE"/>
    <property type="match status" value="1"/>
</dbReference>
<dbReference type="GO" id="GO:0018773">
    <property type="term" value="F:acetylpyruvate hydrolase activity"/>
    <property type="evidence" value="ECO:0007669"/>
    <property type="project" value="TreeGrafter"/>
</dbReference>
<dbReference type="InterPro" id="IPR036663">
    <property type="entry name" value="Fumarylacetoacetase_C_sf"/>
</dbReference>
<comment type="caution">
    <text evidence="4">The sequence shown here is derived from an EMBL/GenBank/DDBJ whole genome shotgun (WGS) entry which is preliminary data.</text>
</comment>
<dbReference type="FunFam" id="3.90.850.10:FF:000002">
    <property type="entry name" value="2-hydroxyhepta-2,4-diene-1,7-dioate isomerase"/>
    <property type="match status" value="1"/>
</dbReference>
<evidence type="ECO:0000313" key="4">
    <source>
        <dbReference type="EMBL" id="KEZ87298.1"/>
    </source>
</evidence>
<gene>
    <name evidence="4" type="ORF">IO98_21340</name>
</gene>
<dbReference type="EMBL" id="JPME01000036">
    <property type="protein sequence ID" value="KEZ87298.1"/>
    <property type="molecule type" value="Genomic_DNA"/>
</dbReference>
<dbReference type="InterPro" id="IPR011234">
    <property type="entry name" value="Fumarylacetoacetase-like_C"/>
</dbReference>
<keyword evidence="5" id="KW-1185">Reference proteome</keyword>
<name>A0A084JEB4_9FIRM</name>
<comment type="similarity">
    <text evidence="1">Belongs to the FAH family.</text>
</comment>
<evidence type="ECO:0000256" key="1">
    <source>
        <dbReference type="ARBA" id="ARBA00010211"/>
    </source>
</evidence>
<dbReference type="GO" id="GO:0016853">
    <property type="term" value="F:isomerase activity"/>
    <property type="evidence" value="ECO:0007669"/>
    <property type="project" value="UniProtKB-ARBA"/>
</dbReference>
<dbReference type="GO" id="GO:0046872">
    <property type="term" value="F:metal ion binding"/>
    <property type="evidence" value="ECO:0007669"/>
    <property type="project" value="UniProtKB-KW"/>
</dbReference>
<evidence type="ECO:0000259" key="3">
    <source>
        <dbReference type="Pfam" id="PF01557"/>
    </source>
</evidence>
<evidence type="ECO:0000313" key="5">
    <source>
        <dbReference type="Proteomes" id="UP000028525"/>
    </source>
</evidence>
<dbReference type="OrthoDB" id="9805307at2"/>
<proteinExistence type="inferred from homology"/>
<sequence>MKLVTYEVDRRKDIGVVSKDEMWIFPLRAFGMEYKEMLEVIKGLTQSELDLLEHASGLDPYNSNVIGAAMMKEVRLLAPIRTPEQDIICLGLNYMEHAEESARFKKEDFDGKRPNAVYFSKRVNEAVDPYGEILSHSDIVDSLDYEAELGVIIGKDAKDVAPEQVKDHIFGYTIINDVSARNVQNAHKQWYFGKSLDGFTPMGPCIVTAGSITYPPELGIQSKVNGELRQDSNTRLMIFNIDHIVSELSKGMTLKAGTIISTGTPKGVGMGFEPPKFLVAGDEVECLIEGIGAIKNKVV</sequence>
<dbReference type="PANTHER" id="PTHR11820:SF7">
    <property type="entry name" value="ACYLPYRUVASE FAHD1, MITOCHONDRIAL"/>
    <property type="match status" value="1"/>
</dbReference>
<reference evidence="4 5" key="1">
    <citation type="submission" date="2014-07" db="EMBL/GenBank/DDBJ databases">
        <title>Draft genome of Clostridium celerecrescens 152B isolated from sediments associated with methane hydrate from Krishna Godavari basin.</title>
        <authorList>
            <person name="Honkalas V.S."/>
            <person name="Dabir A.P."/>
            <person name="Arora P."/>
            <person name="Dhakephalkar P.K."/>
        </authorList>
    </citation>
    <scope>NUCLEOTIDE SEQUENCE [LARGE SCALE GENOMIC DNA]</scope>
    <source>
        <strain evidence="4 5">152B</strain>
    </source>
</reference>
<dbReference type="STRING" id="29354.IO98_21340"/>
<dbReference type="AlphaFoldDB" id="A0A084JEB4"/>
<dbReference type="Proteomes" id="UP000028525">
    <property type="component" value="Unassembled WGS sequence"/>
</dbReference>
<keyword evidence="2" id="KW-0479">Metal-binding</keyword>
<dbReference type="Pfam" id="PF01557">
    <property type="entry name" value="FAA_hydrolase"/>
    <property type="match status" value="1"/>
</dbReference>
<protein>
    <submittedName>
        <fullName evidence="4">Fumarylacetoacetase</fullName>
    </submittedName>
</protein>
<dbReference type="SUPFAM" id="SSF56529">
    <property type="entry name" value="FAH"/>
    <property type="match status" value="1"/>
</dbReference>
<accession>A0A084JEB4</accession>